<dbReference type="GO" id="GO:0003677">
    <property type="term" value="F:DNA binding"/>
    <property type="evidence" value="ECO:0007669"/>
    <property type="project" value="UniProtKB-KW"/>
</dbReference>
<dbReference type="InterPro" id="IPR036390">
    <property type="entry name" value="WH_DNA-bd_sf"/>
</dbReference>
<evidence type="ECO:0000259" key="4">
    <source>
        <dbReference type="PROSITE" id="PS50995"/>
    </source>
</evidence>
<evidence type="ECO:0000313" key="5">
    <source>
        <dbReference type="EMBL" id="KHK96952.1"/>
    </source>
</evidence>
<keyword evidence="3" id="KW-0804">Transcription</keyword>
<dbReference type="AlphaFoldDB" id="A0A0B2A5S6"/>
<gene>
    <name evidence="5" type="ORF">LK09_13530</name>
</gene>
<dbReference type="InterPro" id="IPR052526">
    <property type="entry name" value="HTH-type_Bedaq_tolerance"/>
</dbReference>
<dbReference type="PANTHER" id="PTHR39515">
    <property type="entry name" value="CONSERVED PROTEIN"/>
    <property type="match status" value="1"/>
</dbReference>
<dbReference type="SUPFAM" id="SSF46785">
    <property type="entry name" value="Winged helix' DNA-binding domain"/>
    <property type="match status" value="1"/>
</dbReference>
<dbReference type="PRINTS" id="PR00598">
    <property type="entry name" value="HTHMARR"/>
</dbReference>
<feature type="domain" description="HTH marR-type" evidence="4">
    <location>
        <begin position="1"/>
        <end position="126"/>
    </location>
</feature>
<dbReference type="Proteomes" id="UP000031030">
    <property type="component" value="Unassembled WGS sequence"/>
</dbReference>
<comment type="caution">
    <text evidence="5">The sequence shown here is derived from an EMBL/GenBank/DDBJ whole genome shotgun (WGS) entry which is preliminary data.</text>
</comment>
<evidence type="ECO:0000256" key="2">
    <source>
        <dbReference type="ARBA" id="ARBA00023125"/>
    </source>
</evidence>
<dbReference type="GO" id="GO:0003700">
    <property type="term" value="F:DNA-binding transcription factor activity"/>
    <property type="evidence" value="ECO:0007669"/>
    <property type="project" value="InterPro"/>
</dbReference>
<accession>A0A0B2A5S6</accession>
<dbReference type="PANTHER" id="PTHR39515:SF2">
    <property type="entry name" value="HTH-TYPE TRANSCRIPTIONAL REGULATOR RV0880"/>
    <property type="match status" value="1"/>
</dbReference>
<keyword evidence="6" id="KW-1185">Reference proteome</keyword>
<sequence length="132" mass="14268">MRLAVAVGRINRRIRPTGDGLSHGLMSALSTIVRQGPIRPSELARIEAVAAPTATRAVADLEARGLIERTPDPEDGRSSLLTATQDGVTAVMHARMERAERVARLLESLTDDQRSRVWDALDALEAAAGIRH</sequence>
<proteinExistence type="predicted"/>
<organism evidence="5 6">
    <name type="scientific">Microbacterium mangrovi</name>
    <dbReference type="NCBI Taxonomy" id="1348253"/>
    <lineage>
        <taxon>Bacteria</taxon>
        <taxon>Bacillati</taxon>
        <taxon>Actinomycetota</taxon>
        <taxon>Actinomycetes</taxon>
        <taxon>Micrococcales</taxon>
        <taxon>Microbacteriaceae</taxon>
        <taxon>Microbacterium</taxon>
    </lineage>
</organism>
<dbReference type="InterPro" id="IPR000835">
    <property type="entry name" value="HTH_MarR-typ"/>
</dbReference>
<dbReference type="SMART" id="SM00347">
    <property type="entry name" value="HTH_MARR"/>
    <property type="match status" value="1"/>
</dbReference>
<dbReference type="Gene3D" id="1.10.10.10">
    <property type="entry name" value="Winged helix-like DNA-binding domain superfamily/Winged helix DNA-binding domain"/>
    <property type="match status" value="1"/>
</dbReference>
<name>A0A0B2A5S6_9MICO</name>
<protein>
    <recommendedName>
        <fullName evidence="4">HTH marR-type domain-containing protein</fullName>
    </recommendedName>
</protein>
<keyword evidence="1" id="KW-0805">Transcription regulation</keyword>
<reference evidence="5 6" key="1">
    <citation type="submission" date="2014-11" db="EMBL/GenBank/DDBJ databases">
        <title>Genome sequence of Microbacterium mangrovi MUSC 115(T).</title>
        <authorList>
            <person name="Lee L.-H."/>
        </authorList>
    </citation>
    <scope>NUCLEOTIDE SEQUENCE [LARGE SCALE GENOMIC DNA]</scope>
    <source>
        <strain evidence="5 6">MUSC 115</strain>
    </source>
</reference>
<dbReference type="Pfam" id="PF01047">
    <property type="entry name" value="MarR"/>
    <property type="match status" value="1"/>
</dbReference>
<evidence type="ECO:0000256" key="3">
    <source>
        <dbReference type="ARBA" id="ARBA00023163"/>
    </source>
</evidence>
<keyword evidence="2" id="KW-0238">DNA-binding</keyword>
<dbReference type="STRING" id="1348253.LK09_13530"/>
<dbReference type="InterPro" id="IPR036388">
    <property type="entry name" value="WH-like_DNA-bd_sf"/>
</dbReference>
<dbReference type="PROSITE" id="PS50995">
    <property type="entry name" value="HTH_MARR_2"/>
    <property type="match status" value="1"/>
</dbReference>
<evidence type="ECO:0000256" key="1">
    <source>
        <dbReference type="ARBA" id="ARBA00023015"/>
    </source>
</evidence>
<dbReference type="InterPro" id="IPR023187">
    <property type="entry name" value="Tscrpt_reg_MarR-type_CS"/>
</dbReference>
<dbReference type="EMBL" id="JTDK01000012">
    <property type="protein sequence ID" value="KHK96952.1"/>
    <property type="molecule type" value="Genomic_DNA"/>
</dbReference>
<dbReference type="PROSITE" id="PS01117">
    <property type="entry name" value="HTH_MARR_1"/>
    <property type="match status" value="1"/>
</dbReference>
<evidence type="ECO:0000313" key="6">
    <source>
        <dbReference type="Proteomes" id="UP000031030"/>
    </source>
</evidence>